<dbReference type="EMBL" id="JAGMUU010000026">
    <property type="protein sequence ID" value="KAH7121995.1"/>
    <property type="molecule type" value="Genomic_DNA"/>
</dbReference>
<reference evidence="1" key="1">
    <citation type="journal article" date="2021" name="Nat. Commun.">
        <title>Genetic determinants of endophytism in the Arabidopsis root mycobiome.</title>
        <authorList>
            <person name="Mesny F."/>
            <person name="Miyauchi S."/>
            <person name="Thiergart T."/>
            <person name="Pickel B."/>
            <person name="Atanasova L."/>
            <person name="Karlsson M."/>
            <person name="Huettel B."/>
            <person name="Barry K.W."/>
            <person name="Haridas S."/>
            <person name="Chen C."/>
            <person name="Bauer D."/>
            <person name="Andreopoulos W."/>
            <person name="Pangilinan J."/>
            <person name="LaButti K."/>
            <person name="Riley R."/>
            <person name="Lipzen A."/>
            <person name="Clum A."/>
            <person name="Drula E."/>
            <person name="Henrissat B."/>
            <person name="Kohler A."/>
            <person name="Grigoriev I.V."/>
            <person name="Martin F.M."/>
            <person name="Hacquard S."/>
        </authorList>
    </citation>
    <scope>NUCLEOTIDE SEQUENCE</scope>
    <source>
        <strain evidence="1">MPI-CAGE-AT-0021</strain>
    </source>
</reference>
<proteinExistence type="predicted"/>
<dbReference type="OrthoDB" id="5352492at2759"/>
<keyword evidence="2" id="KW-1185">Reference proteome</keyword>
<gene>
    <name evidence="1" type="ORF">B0J13DRAFT_628662</name>
</gene>
<name>A0A9P9DJT9_9HYPO</name>
<protein>
    <submittedName>
        <fullName evidence="1">Uncharacterized protein</fullName>
    </submittedName>
</protein>
<evidence type="ECO:0000313" key="2">
    <source>
        <dbReference type="Proteomes" id="UP000717696"/>
    </source>
</evidence>
<accession>A0A9P9DJT9</accession>
<organism evidence="1 2">
    <name type="scientific">Dactylonectria estremocensis</name>
    <dbReference type="NCBI Taxonomy" id="1079267"/>
    <lineage>
        <taxon>Eukaryota</taxon>
        <taxon>Fungi</taxon>
        <taxon>Dikarya</taxon>
        <taxon>Ascomycota</taxon>
        <taxon>Pezizomycotina</taxon>
        <taxon>Sordariomycetes</taxon>
        <taxon>Hypocreomycetidae</taxon>
        <taxon>Hypocreales</taxon>
        <taxon>Nectriaceae</taxon>
        <taxon>Dactylonectria</taxon>
    </lineage>
</organism>
<evidence type="ECO:0000313" key="1">
    <source>
        <dbReference type="EMBL" id="KAH7121995.1"/>
    </source>
</evidence>
<comment type="caution">
    <text evidence="1">The sequence shown here is derived from an EMBL/GenBank/DDBJ whole genome shotgun (WGS) entry which is preliminary data.</text>
</comment>
<dbReference type="Proteomes" id="UP000717696">
    <property type="component" value="Unassembled WGS sequence"/>
</dbReference>
<dbReference type="AlphaFoldDB" id="A0A9P9DJT9"/>
<sequence>MAVQDTKLIDENGKTVILISSEAASIYDKPMQFKDAMSKSELKIEIVQDGVAHAKWGMVQQYKKMMKTAVLSEDTLKASAILNCGLRELDAEKNFPDPGYFEKT</sequence>